<name>A0A2H3BW69_9AGAR</name>
<dbReference type="GO" id="GO:0005634">
    <property type="term" value="C:nucleus"/>
    <property type="evidence" value="ECO:0007669"/>
    <property type="project" value="TreeGrafter"/>
</dbReference>
<dbReference type="PANTHER" id="PTHR47961:SF4">
    <property type="entry name" value="ACTIVATING SIGNAL COINTEGRATOR 1 COMPLEX SUBUNIT 3"/>
    <property type="match status" value="1"/>
</dbReference>
<keyword evidence="4" id="KW-0067">ATP-binding</keyword>
<dbReference type="GO" id="GO:0003678">
    <property type="term" value="F:DNA helicase activity"/>
    <property type="evidence" value="ECO:0007669"/>
    <property type="project" value="TreeGrafter"/>
</dbReference>
<dbReference type="AlphaFoldDB" id="A0A2H3BW69"/>
<sequence length="136" mass="15304">MVVEKETITQSIKVGGAAQENLTEEADNVRGSNLHDLLPFGFGIHHAGKIIPCWRSHLRMNLSFLCVLRCTSLEHQSSSPKGTQIYNLEKCRQVELSLQDVLDMLGLIGRPWYDTYGKGIIITNHSKLQYHLSLLS</sequence>
<dbReference type="GO" id="GO:0016787">
    <property type="term" value="F:hydrolase activity"/>
    <property type="evidence" value="ECO:0007669"/>
    <property type="project" value="UniProtKB-KW"/>
</dbReference>
<proteinExistence type="predicted"/>
<reference evidence="6" key="1">
    <citation type="journal article" date="2017" name="Nat. Ecol. Evol.">
        <title>Genome expansion and lineage-specific genetic innovations in the forest pathogenic fungi Armillaria.</title>
        <authorList>
            <person name="Sipos G."/>
            <person name="Prasanna A.N."/>
            <person name="Walter M.C."/>
            <person name="O'Connor E."/>
            <person name="Balint B."/>
            <person name="Krizsan K."/>
            <person name="Kiss B."/>
            <person name="Hess J."/>
            <person name="Varga T."/>
            <person name="Slot J."/>
            <person name="Riley R."/>
            <person name="Boka B."/>
            <person name="Rigling D."/>
            <person name="Barry K."/>
            <person name="Lee J."/>
            <person name="Mihaltcheva S."/>
            <person name="LaButti K."/>
            <person name="Lipzen A."/>
            <person name="Waldron R."/>
            <person name="Moloney N.M."/>
            <person name="Sperisen C."/>
            <person name="Kredics L."/>
            <person name="Vagvoelgyi C."/>
            <person name="Patrignani A."/>
            <person name="Fitzpatrick D."/>
            <person name="Nagy I."/>
            <person name="Doyle S."/>
            <person name="Anderson J.B."/>
            <person name="Grigoriev I.V."/>
            <person name="Gueldener U."/>
            <person name="Muensterkoetter M."/>
            <person name="Nagy L.G."/>
        </authorList>
    </citation>
    <scope>NUCLEOTIDE SEQUENCE [LARGE SCALE GENOMIC DNA]</scope>
    <source>
        <strain evidence="6">28-4</strain>
    </source>
</reference>
<evidence type="ECO:0000256" key="4">
    <source>
        <dbReference type="ARBA" id="ARBA00022840"/>
    </source>
</evidence>
<dbReference type="Proteomes" id="UP000218334">
    <property type="component" value="Unassembled WGS sequence"/>
</dbReference>
<dbReference type="GO" id="GO:0005524">
    <property type="term" value="F:ATP binding"/>
    <property type="evidence" value="ECO:0007669"/>
    <property type="project" value="UniProtKB-KW"/>
</dbReference>
<evidence type="ECO:0000256" key="2">
    <source>
        <dbReference type="ARBA" id="ARBA00022801"/>
    </source>
</evidence>
<gene>
    <name evidence="5" type="ORF">ARMSODRAFT_1039571</name>
</gene>
<dbReference type="Gene3D" id="3.40.50.300">
    <property type="entry name" value="P-loop containing nucleotide triphosphate hydrolases"/>
    <property type="match status" value="1"/>
</dbReference>
<evidence type="ECO:0000313" key="6">
    <source>
        <dbReference type="Proteomes" id="UP000218334"/>
    </source>
</evidence>
<dbReference type="PANTHER" id="PTHR47961">
    <property type="entry name" value="DNA POLYMERASE THETA, PUTATIVE (AFU_ORTHOLOGUE AFUA_1G05260)-RELATED"/>
    <property type="match status" value="1"/>
</dbReference>
<protein>
    <submittedName>
        <fullName evidence="5">Uncharacterized protein</fullName>
    </submittedName>
</protein>
<keyword evidence="3" id="KW-0347">Helicase</keyword>
<dbReference type="EMBL" id="KZ293431">
    <property type="protein sequence ID" value="PBK68817.1"/>
    <property type="molecule type" value="Genomic_DNA"/>
</dbReference>
<keyword evidence="6" id="KW-1185">Reference proteome</keyword>
<accession>A0A2H3BW69</accession>
<dbReference type="GO" id="GO:0000712">
    <property type="term" value="P:resolution of meiotic recombination intermediates"/>
    <property type="evidence" value="ECO:0007669"/>
    <property type="project" value="TreeGrafter"/>
</dbReference>
<dbReference type="InterPro" id="IPR050474">
    <property type="entry name" value="Hel308_SKI2-like"/>
</dbReference>
<dbReference type="STRING" id="1076256.A0A2H3BW69"/>
<evidence type="ECO:0000256" key="1">
    <source>
        <dbReference type="ARBA" id="ARBA00022741"/>
    </source>
</evidence>
<organism evidence="5 6">
    <name type="scientific">Armillaria solidipes</name>
    <dbReference type="NCBI Taxonomy" id="1076256"/>
    <lineage>
        <taxon>Eukaryota</taxon>
        <taxon>Fungi</taxon>
        <taxon>Dikarya</taxon>
        <taxon>Basidiomycota</taxon>
        <taxon>Agaricomycotina</taxon>
        <taxon>Agaricomycetes</taxon>
        <taxon>Agaricomycetidae</taxon>
        <taxon>Agaricales</taxon>
        <taxon>Marasmiineae</taxon>
        <taxon>Physalacriaceae</taxon>
        <taxon>Armillaria</taxon>
    </lineage>
</organism>
<dbReference type="InterPro" id="IPR027417">
    <property type="entry name" value="P-loop_NTPase"/>
</dbReference>
<keyword evidence="2" id="KW-0378">Hydrolase</keyword>
<evidence type="ECO:0000313" key="5">
    <source>
        <dbReference type="EMBL" id="PBK68817.1"/>
    </source>
</evidence>
<keyword evidence="1" id="KW-0547">Nucleotide-binding</keyword>
<evidence type="ECO:0000256" key="3">
    <source>
        <dbReference type="ARBA" id="ARBA00022806"/>
    </source>
</evidence>